<dbReference type="EMBL" id="NRRU01000025">
    <property type="protein sequence ID" value="MBK1712808.1"/>
    <property type="molecule type" value="Genomic_DNA"/>
</dbReference>
<organism evidence="2 3">
    <name type="scientific">Rubrivivax gelatinosus</name>
    <name type="common">Rhodocyclus gelatinosus</name>
    <name type="synonym">Rhodopseudomonas gelatinosa</name>
    <dbReference type="NCBI Taxonomy" id="28068"/>
    <lineage>
        <taxon>Bacteria</taxon>
        <taxon>Pseudomonadati</taxon>
        <taxon>Pseudomonadota</taxon>
        <taxon>Betaproteobacteria</taxon>
        <taxon>Burkholderiales</taxon>
        <taxon>Sphaerotilaceae</taxon>
        <taxon>Rubrivivax</taxon>
    </lineage>
</organism>
<proteinExistence type="predicted"/>
<dbReference type="RefSeq" id="WP_200378386.1">
    <property type="nucleotide sequence ID" value="NZ_NRRU01000025.1"/>
</dbReference>
<sequence>MRIDAFAEHCHELLSPLGAVRRRRMFGSHGFDVDGLFVALIVGDDFYLKTCAATQAAFEAAGGRPFRYQRAGREVQLGFWTPPAEAMDSPQAMAPWARRALAAALAARRR</sequence>
<reference evidence="2" key="2">
    <citation type="journal article" date="2020" name="Microorganisms">
        <title>Osmotic Adaptation and Compatible Solute Biosynthesis of Phototrophic Bacteria as Revealed from Genome Analyses.</title>
        <authorList>
            <person name="Imhoff J.F."/>
            <person name="Rahn T."/>
            <person name="Kunzel S."/>
            <person name="Keller A."/>
            <person name="Neulinger S.C."/>
        </authorList>
    </citation>
    <scope>NUCLEOTIDE SEQUENCE</scope>
    <source>
        <strain evidence="2">IM 151</strain>
    </source>
</reference>
<dbReference type="Proteomes" id="UP001041814">
    <property type="component" value="Unassembled WGS sequence"/>
</dbReference>
<evidence type="ECO:0000313" key="2">
    <source>
        <dbReference type="EMBL" id="MBK1712808.1"/>
    </source>
</evidence>
<gene>
    <name evidence="2" type="ORF">CKO43_08450</name>
</gene>
<name>A0ABS1DTJ1_RUBGE</name>
<accession>A0ABS1DTJ1</accession>
<dbReference type="Gene3D" id="3.30.1460.30">
    <property type="entry name" value="YgaC/TfoX-N like chaperone"/>
    <property type="match status" value="1"/>
</dbReference>
<dbReference type="SUPFAM" id="SSF159894">
    <property type="entry name" value="YgaC/TfoX-N like"/>
    <property type="match status" value="1"/>
</dbReference>
<protein>
    <submittedName>
        <fullName evidence="2">Competence protein TfoX</fullName>
    </submittedName>
</protein>
<dbReference type="Pfam" id="PF04993">
    <property type="entry name" value="TfoX_N"/>
    <property type="match status" value="1"/>
</dbReference>
<dbReference type="InterPro" id="IPR007076">
    <property type="entry name" value="TfoX_N"/>
</dbReference>
<comment type="caution">
    <text evidence="2">The sequence shown here is derived from an EMBL/GenBank/DDBJ whole genome shotgun (WGS) entry which is preliminary data.</text>
</comment>
<keyword evidence="3" id="KW-1185">Reference proteome</keyword>
<evidence type="ECO:0000259" key="1">
    <source>
        <dbReference type="Pfam" id="PF04993"/>
    </source>
</evidence>
<feature type="domain" description="TfoX N-terminal" evidence="1">
    <location>
        <begin position="12"/>
        <end position="104"/>
    </location>
</feature>
<evidence type="ECO:0000313" key="3">
    <source>
        <dbReference type="Proteomes" id="UP001041814"/>
    </source>
</evidence>
<reference evidence="2" key="1">
    <citation type="submission" date="2017-08" db="EMBL/GenBank/DDBJ databases">
        <authorList>
            <person name="Imhoff J.F."/>
            <person name="Rahn T."/>
            <person name="Kuenzel S."/>
            <person name="Neulinger S.C."/>
        </authorList>
    </citation>
    <scope>NUCLEOTIDE SEQUENCE</scope>
    <source>
        <strain evidence="2">IM 151</strain>
    </source>
</reference>